<gene>
    <name evidence="1" type="ORF">UY3_02825</name>
</gene>
<dbReference type="Proteomes" id="UP000031443">
    <property type="component" value="Unassembled WGS sequence"/>
</dbReference>
<evidence type="ECO:0000313" key="1">
    <source>
        <dbReference type="EMBL" id="EMP39955.1"/>
    </source>
</evidence>
<dbReference type="EMBL" id="KB515251">
    <property type="protein sequence ID" value="EMP39955.1"/>
    <property type="molecule type" value="Genomic_DNA"/>
</dbReference>
<organism evidence="1 2">
    <name type="scientific">Chelonia mydas</name>
    <name type="common">Green sea-turtle</name>
    <name type="synonym">Chelonia agassizi</name>
    <dbReference type="NCBI Taxonomy" id="8469"/>
    <lineage>
        <taxon>Eukaryota</taxon>
        <taxon>Metazoa</taxon>
        <taxon>Chordata</taxon>
        <taxon>Craniata</taxon>
        <taxon>Vertebrata</taxon>
        <taxon>Euteleostomi</taxon>
        <taxon>Archelosauria</taxon>
        <taxon>Testudinata</taxon>
        <taxon>Testudines</taxon>
        <taxon>Cryptodira</taxon>
        <taxon>Durocryptodira</taxon>
        <taxon>Americhelydia</taxon>
        <taxon>Chelonioidea</taxon>
        <taxon>Cheloniidae</taxon>
        <taxon>Chelonia</taxon>
    </lineage>
</organism>
<dbReference type="AlphaFoldDB" id="M7BVW3"/>
<proteinExistence type="predicted"/>
<keyword evidence="2" id="KW-1185">Reference proteome</keyword>
<sequence>MTTFAALAAALGAVHYGQLSHRASLSILALWLVGREQGVRGILGPVPMPCDVSVPIPAVPVLLSTFGTIFQCFLCCTLCLPFRSAGMEPKLLRSMLMSLANTSRLAVELFLMIQSDSEGPDNIAYDTSLLVAFTDMLTTVETSLGNKH</sequence>
<name>M7BVW3_CHEMY</name>
<reference evidence="2" key="1">
    <citation type="journal article" date="2013" name="Nat. Genet.">
        <title>The draft genomes of soft-shell turtle and green sea turtle yield insights into the development and evolution of the turtle-specific body plan.</title>
        <authorList>
            <person name="Wang Z."/>
            <person name="Pascual-Anaya J."/>
            <person name="Zadissa A."/>
            <person name="Li W."/>
            <person name="Niimura Y."/>
            <person name="Huang Z."/>
            <person name="Li C."/>
            <person name="White S."/>
            <person name="Xiong Z."/>
            <person name="Fang D."/>
            <person name="Wang B."/>
            <person name="Ming Y."/>
            <person name="Chen Y."/>
            <person name="Zheng Y."/>
            <person name="Kuraku S."/>
            <person name="Pignatelli M."/>
            <person name="Herrero J."/>
            <person name="Beal K."/>
            <person name="Nozawa M."/>
            <person name="Li Q."/>
            <person name="Wang J."/>
            <person name="Zhang H."/>
            <person name="Yu L."/>
            <person name="Shigenobu S."/>
            <person name="Wang J."/>
            <person name="Liu J."/>
            <person name="Flicek P."/>
            <person name="Searle S."/>
            <person name="Wang J."/>
            <person name="Kuratani S."/>
            <person name="Yin Y."/>
            <person name="Aken B."/>
            <person name="Zhang G."/>
            <person name="Irie N."/>
        </authorList>
    </citation>
    <scope>NUCLEOTIDE SEQUENCE [LARGE SCALE GENOMIC DNA]</scope>
</reference>
<evidence type="ECO:0000313" key="2">
    <source>
        <dbReference type="Proteomes" id="UP000031443"/>
    </source>
</evidence>
<accession>M7BVW3</accession>
<protein>
    <submittedName>
        <fullName evidence="1">Uncharacterized protein</fullName>
    </submittedName>
</protein>